<comment type="caution">
    <text evidence="1">The sequence shown here is derived from an EMBL/GenBank/DDBJ whole genome shotgun (WGS) entry which is preliminary data.</text>
</comment>
<keyword evidence="2" id="KW-1185">Reference proteome</keyword>
<evidence type="ECO:0000313" key="1">
    <source>
        <dbReference type="EMBL" id="OPJ74970.1"/>
    </source>
</evidence>
<organism evidence="1 2">
    <name type="scientific">Patagioenas fasciata monilis</name>
    <dbReference type="NCBI Taxonomy" id="372326"/>
    <lineage>
        <taxon>Eukaryota</taxon>
        <taxon>Metazoa</taxon>
        <taxon>Chordata</taxon>
        <taxon>Craniata</taxon>
        <taxon>Vertebrata</taxon>
        <taxon>Euteleostomi</taxon>
        <taxon>Archelosauria</taxon>
        <taxon>Archosauria</taxon>
        <taxon>Dinosauria</taxon>
        <taxon>Saurischia</taxon>
        <taxon>Theropoda</taxon>
        <taxon>Coelurosauria</taxon>
        <taxon>Aves</taxon>
        <taxon>Neognathae</taxon>
        <taxon>Neoaves</taxon>
        <taxon>Columbimorphae</taxon>
        <taxon>Columbiformes</taxon>
        <taxon>Columbidae</taxon>
        <taxon>Patagioenas</taxon>
    </lineage>
</organism>
<protein>
    <submittedName>
        <fullName evidence="1">Uncharacterized protein</fullName>
    </submittedName>
</protein>
<sequence length="70" mass="7864">MTLLGQAHGVRQRVEGEMHYVNREGKASVFLSRAPSTTCCLNGTKMWLWKVNLLVGQERGTFGVLLVKFL</sequence>
<dbReference type="Proteomes" id="UP000190648">
    <property type="component" value="Unassembled WGS sequence"/>
</dbReference>
<gene>
    <name evidence="1" type="ORF">AV530_018456</name>
</gene>
<reference evidence="1 2" key="1">
    <citation type="submission" date="2016-02" db="EMBL/GenBank/DDBJ databases">
        <title>Band-tailed pigeon sequencing and assembly.</title>
        <authorList>
            <person name="Soares A.E."/>
            <person name="Novak B.J."/>
            <person name="Rice E.S."/>
            <person name="O'Connell B."/>
            <person name="Chang D."/>
            <person name="Weber S."/>
            <person name="Shapiro B."/>
        </authorList>
    </citation>
    <scope>NUCLEOTIDE SEQUENCE [LARGE SCALE GENOMIC DNA]</scope>
    <source>
        <strain evidence="1">BTP2013</strain>
        <tissue evidence="1">Blood</tissue>
    </source>
</reference>
<dbReference type="EMBL" id="LSYS01006629">
    <property type="protein sequence ID" value="OPJ74970.1"/>
    <property type="molecule type" value="Genomic_DNA"/>
</dbReference>
<accession>A0A1V4JS20</accession>
<proteinExistence type="predicted"/>
<name>A0A1V4JS20_PATFA</name>
<dbReference type="AlphaFoldDB" id="A0A1V4JS20"/>
<evidence type="ECO:0000313" key="2">
    <source>
        <dbReference type="Proteomes" id="UP000190648"/>
    </source>
</evidence>